<keyword evidence="2" id="KW-1185">Reference proteome</keyword>
<proteinExistence type="predicted"/>
<gene>
    <name evidence="1" type="ORF">PRUPE_3G268900</name>
</gene>
<accession>A0A251Q9D8</accession>
<dbReference type="EMBL" id="CM007653">
    <property type="protein sequence ID" value="ONI19275.1"/>
    <property type="molecule type" value="Genomic_DNA"/>
</dbReference>
<dbReference type="Gramene" id="ONI19275">
    <property type="protein sequence ID" value="ONI19275"/>
    <property type="gene ID" value="PRUPE_3G268900"/>
</dbReference>
<evidence type="ECO:0000313" key="2">
    <source>
        <dbReference type="Proteomes" id="UP000006882"/>
    </source>
</evidence>
<protein>
    <submittedName>
        <fullName evidence="1">Uncharacterized protein</fullName>
    </submittedName>
</protein>
<reference evidence="1 2" key="1">
    <citation type="journal article" date="2013" name="Nat. Genet.">
        <title>The high-quality draft genome of peach (Prunus persica) identifies unique patterns of genetic diversity, domestication and genome evolution.</title>
        <authorList>
            <consortium name="International Peach Genome Initiative"/>
            <person name="Verde I."/>
            <person name="Abbott A.G."/>
            <person name="Scalabrin S."/>
            <person name="Jung S."/>
            <person name="Shu S."/>
            <person name="Marroni F."/>
            <person name="Zhebentyayeva T."/>
            <person name="Dettori M.T."/>
            <person name="Grimwood J."/>
            <person name="Cattonaro F."/>
            <person name="Zuccolo A."/>
            <person name="Rossini L."/>
            <person name="Jenkins J."/>
            <person name="Vendramin E."/>
            <person name="Meisel L.A."/>
            <person name="Decroocq V."/>
            <person name="Sosinski B."/>
            <person name="Prochnik S."/>
            <person name="Mitros T."/>
            <person name="Policriti A."/>
            <person name="Cipriani G."/>
            <person name="Dondini L."/>
            <person name="Ficklin S."/>
            <person name="Goodstein D.M."/>
            <person name="Xuan P."/>
            <person name="Del Fabbro C."/>
            <person name="Aramini V."/>
            <person name="Copetti D."/>
            <person name="Gonzalez S."/>
            <person name="Horner D.S."/>
            <person name="Falchi R."/>
            <person name="Lucas S."/>
            <person name="Mica E."/>
            <person name="Maldonado J."/>
            <person name="Lazzari B."/>
            <person name="Bielenberg D."/>
            <person name="Pirona R."/>
            <person name="Miculan M."/>
            <person name="Barakat A."/>
            <person name="Testolin R."/>
            <person name="Stella A."/>
            <person name="Tartarini S."/>
            <person name="Tonutti P."/>
            <person name="Arus P."/>
            <person name="Orellana A."/>
            <person name="Wells C."/>
            <person name="Main D."/>
            <person name="Vizzotto G."/>
            <person name="Silva H."/>
            <person name="Salamini F."/>
            <person name="Schmutz J."/>
            <person name="Morgante M."/>
            <person name="Rokhsar D.S."/>
        </authorList>
    </citation>
    <scope>NUCLEOTIDE SEQUENCE [LARGE SCALE GENOMIC DNA]</scope>
    <source>
        <strain evidence="2">cv. Nemared</strain>
    </source>
</reference>
<sequence>MNSQMETIHHYNQVENFFFLIPISLCEILLRLIDKVKQFEDPPEARQVFNNVVNPPCKTVCNSFQFLYRLHFSLCYNVNTTYFNSFVDQRFLGTQNCV</sequence>
<dbReference type="Proteomes" id="UP000006882">
    <property type="component" value="Chromosome G3"/>
</dbReference>
<evidence type="ECO:0000313" key="1">
    <source>
        <dbReference type="EMBL" id="ONI19275.1"/>
    </source>
</evidence>
<organism evidence="1 2">
    <name type="scientific">Prunus persica</name>
    <name type="common">Peach</name>
    <name type="synonym">Amygdalus persica</name>
    <dbReference type="NCBI Taxonomy" id="3760"/>
    <lineage>
        <taxon>Eukaryota</taxon>
        <taxon>Viridiplantae</taxon>
        <taxon>Streptophyta</taxon>
        <taxon>Embryophyta</taxon>
        <taxon>Tracheophyta</taxon>
        <taxon>Spermatophyta</taxon>
        <taxon>Magnoliopsida</taxon>
        <taxon>eudicotyledons</taxon>
        <taxon>Gunneridae</taxon>
        <taxon>Pentapetalae</taxon>
        <taxon>rosids</taxon>
        <taxon>fabids</taxon>
        <taxon>Rosales</taxon>
        <taxon>Rosaceae</taxon>
        <taxon>Amygdaloideae</taxon>
        <taxon>Amygdaleae</taxon>
        <taxon>Prunus</taxon>
    </lineage>
</organism>
<name>A0A251Q9D8_PRUPE</name>
<dbReference type="AlphaFoldDB" id="A0A251Q9D8"/>